<dbReference type="EMBL" id="MU866027">
    <property type="protein sequence ID" value="KAK4442204.1"/>
    <property type="molecule type" value="Genomic_DNA"/>
</dbReference>
<evidence type="ECO:0000313" key="4">
    <source>
        <dbReference type="EMBL" id="KAK4442204.1"/>
    </source>
</evidence>
<keyword evidence="2" id="KW-1133">Transmembrane helix</keyword>
<feature type="region of interest" description="Disordered" evidence="1">
    <location>
        <begin position="141"/>
        <end position="162"/>
    </location>
</feature>
<gene>
    <name evidence="4" type="ORF">QBC34DRAFT_456036</name>
</gene>
<name>A0AAV9FWC4_9PEZI</name>
<feature type="transmembrane region" description="Helical" evidence="2">
    <location>
        <begin position="114"/>
        <end position="138"/>
    </location>
</feature>
<dbReference type="Pfam" id="PF26607">
    <property type="entry name" value="DUF8189"/>
    <property type="match status" value="2"/>
</dbReference>
<reference evidence="4" key="2">
    <citation type="submission" date="2023-05" db="EMBL/GenBank/DDBJ databases">
        <authorList>
            <consortium name="Lawrence Berkeley National Laboratory"/>
            <person name="Steindorff A."/>
            <person name="Hensen N."/>
            <person name="Bonometti L."/>
            <person name="Westerberg I."/>
            <person name="Brannstrom I.O."/>
            <person name="Guillou S."/>
            <person name="Cros-Aarteil S."/>
            <person name="Calhoun S."/>
            <person name="Haridas S."/>
            <person name="Kuo A."/>
            <person name="Mondo S."/>
            <person name="Pangilinan J."/>
            <person name="Riley R."/>
            <person name="Labutti K."/>
            <person name="Andreopoulos B."/>
            <person name="Lipzen A."/>
            <person name="Chen C."/>
            <person name="Yanf M."/>
            <person name="Daum C."/>
            <person name="Ng V."/>
            <person name="Clum A."/>
            <person name="Ohm R."/>
            <person name="Martin F."/>
            <person name="Silar P."/>
            <person name="Natvig D."/>
            <person name="Lalanne C."/>
            <person name="Gautier V."/>
            <person name="Ament-Velasquez S.L."/>
            <person name="Kruys A."/>
            <person name="Hutchinson M.I."/>
            <person name="Powell A.J."/>
            <person name="Barry K."/>
            <person name="Miller A.N."/>
            <person name="Grigoriev I.V."/>
            <person name="Debuchy R."/>
            <person name="Gladieux P."/>
            <person name="Thoren M.H."/>
            <person name="Johannesson H."/>
        </authorList>
    </citation>
    <scope>NUCLEOTIDE SEQUENCE</scope>
    <source>
        <strain evidence="4">PSN243</strain>
    </source>
</reference>
<evidence type="ECO:0000256" key="2">
    <source>
        <dbReference type="SAM" id="Phobius"/>
    </source>
</evidence>
<dbReference type="Gene3D" id="2.120.10.70">
    <property type="entry name" value="Fucose-specific lectin"/>
    <property type="match status" value="1"/>
</dbReference>
<feature type="region of interest" description="Disordered" evidence="1">
    <location>
        <begin position="1"/>
        <end position="64"/>
    </location>
</feature>
<feature type="domain" description="PLL-like beta propeller" evidence="3">
    <location>
        <begin position="186"/>
        <end position="347"/>
    </location>
</feature>
<protein>
    <recommendedName>
        <fullName evidence="3">PLL-like beta propeller domain-containing protein</fullName>
    </recommendedName>
</protein>
<evidence type="ECO:0000313" key="5">
    <source>
        <dbReference type="Proteomes" id="UP001321760"/>
    </source>
</evidence>
<sequence>MAHNTPDYSGLQLSDRHDDLEVANKDSAYPEPVQQFEKVYPSARQSKSYPEAVDGDGRSYPEALGLGAAPLPPKYTYPPQHYHEVGDNHYRPDHQLHEDGLSPEKKQPRFSRRCWIVSGIIMAVLVIGAVVGAVVGVMQRSSDTGNGDSAAARANNTTDNSTAAASVNRSACRNVVCPQILAAAQASDQLMVFARGTDNNIWYNTATASGLSPWPASQKWTNLHGGPFLSQPHAVAWNFSTRISVVAVADPDHTARTQMWTPADATWEVAGWKNLAGKMTSAVTLCAVGGERLDFWAATSDSTVIAHNFLDRFKGVYWAPDLSRDWQGSADWKADPTSKGRPAVVCRYDDFGHDIVAYDGTGKSARYTSYSGGTAWTPIFALDSGSDGAFAGFLSDPVLLAPANDRLDFFGIGADKAMYYGAWSKRGGHVPLVNLGGSFQSVPSAVATRQGGRVDVVALGTGDTLLHRVLIDGRWSAEWEDLGVFGNSAPLAVNLTTSPETVSLFVLGTNNEMNQTVWQSDTLFVATMLWTSTVLVHGRLDGVQCSSECSGIKMLCLELRLAFLRSSVQWHTGLGVWIDVLGGRPREPRPLLTGSAKITQRLVRPLGMMKARYVVGFSLWTVLKDDIEYQLAVSPIWKP</sequence>
<evidence type="ECO:0000259" key="3">
    <source>
        <dbReference type="Pfam" id="PF26607"/>
    </source>
</evidence>
<dbReference type="Proteomes" id="UP001321760">
    <property type="component" value="Unassembled WGS sequence"/>
</dbReference>
<dbReference type="AlphaFoldDB" id="A0AAV9FWC4"/>
<accession>A0AAV9FWC4</accession>
<proteinExistence type="predicted"/>
<dbReference type="InterPro" id="IPR058502">
    <property type="entry name" value="PLL-like_beta-prop"/>
</dbReference>
<feature type="domain" description="PLL-like beta propeller" evidence="3">
    <location>
        <begin position="394"/>
        <end position="538"/>
    </location>
</feature>
<feature type="compositionally biased region" description="Basic and acidic residues" evidence="1">
    <location>
        <begin position="14"/>
        <end position="24"/>
    </location>
</feature>
<dbReference type="SUPFAM" id="SSF89372">
    <property type="entry name" value="Fucose-specific lectin"/>
    <property type="match status" value="2"/>
</dbReference>
<keyword evidence="2" id="KW-0812">Transmembrane</keyword>
<organism evidence="4 5">
    <name type="scientific">Podospora aff. communis PSN243</name>
    <dbReference type="NCBI Taxonomy" id="3040156"/>
    <lineage>
        <taxon>Eukaryota</taxon>
        <taxon>Fungi</taxon>
        <taxon>Dikarya</taxon>
        <taxon>Ascomycota</taxon>
        <taxon>Pezizomycotina</taxon>
        <taxon>Sordariomycetes</taxon>
        <taxon>Sordariomycetidae</taxon>
        <taxon>Sordariales</taxon>
        <taxon>Podosporaceae</taxon>
        <taxon>Podospora</taxon>
    </lineage>
</organism>
<comment type="caution">
    <text evidence="4">The sequence shown here is derived from an EMBL/GenBank/DDBJ whole genome shotgun (WGS) entry which is preliminary data.</text>
</comment>
<reference evidence="4" key="1">
    <citation type="journal article" date="2023" name="Mol. Phylogenet. Evol.">
        <title>Genome-scale phylogeny and comparative genomics of the fungal order Sordariales.</title>
        <authorList>
            <person name="Hensen N."/>
            <person name="Bonometti L."/>
            <person name="Westerberg I."/>
            <person name="Brannstrom I.O."/>
            <person name="Guillou S."/>
            <person name="Cros-Aarteil S."/>
            <person name="Calhoun S."/>
            <person name="Haridas S."/>
            <person name="Kuo A."/>
            <person name="Mondo S."/>
            <person name="Pangilinan J."/>
            <person name="Riley R."/>
            <person name="LaButti K."/>
            <person name="Andreopoulos B."/>
            <person name="Lipzen A."/>
            <person name="Chen C."/>
            <person name="Yan M."/>
            <person name="Daum C."/>
            <person name="Ng V."/>
            <person name="Clum A."/>
            <person name="Steindorff A."/>
            <person name="Ohm R.A."/>
            <person name="Martin F."/>
            <person name="Silar P."/>
            <person name="Natvig D.O."/>
            <person name="Lalanne C."/>
            <person name="Gautier V."/>
            <person name="Ament-Velasquez S.L."/>
            <person name="Kruys A."/>
            <person name="Hutchinson M.I."/>
            <person name="Powell A.J."/>
            <person name="Barry K."/>
            <person name="Miller A.N."/>
            <person name="Grigoriev I.V."/>
            <person name="Debuchy R."/>
            <person name="Gladieux P."/>
            <person name="Hiltunen Thoren M."/>
            <person name="Johannesson H."/>
        </authorList>
    </citation>
    <scope>NUCLEOTIDE SEQUENCE</scope>
    <source>
        <strain evidence="4">PSN243</strain>
    </source>
</reference>
<feature type="compositionally biased region" description="Low complexity" evidence="1">
    <location>
        <begin position="148"/>
        <end position="162"/>
    </location>
</feature>
<keyword evidence="2" id="KW-0472">Membrane</keyword>
<keyword evidence="5" id="KW-1185">Reference proteome</keyword>
<evidence type="ECO:0000256" key="1">
    <source>
        <dbReference type="SAM" id="MobiDB-lite"/>
    </source>
</evidence>